<organism evidence="1 2">
    <name type="scientific">Photobacterium profundum (strain SS9)</name>
    <dbReference type="NCBI Taxonomy" id="298386"/>
    <lineage>
        <taxon>Bacteria</taxon>
        <taxon>Pseudomonadati</taxon>
        <taxon>Pseudomonadota</taxon>
        <taxon>Gammaproteobacteria</taxon>
        <taxon>Vibrionales</taxon>
        <taxon>Vibrionaceae</taxon>
        <taxon>Photobacterium</taxon>
    </lineage>
</organism>
<evidence type="ECO:0000313" key="2">
    <source>
        <dbReference type="Proteomes" id="UP000000593"/>
    </source>
</evidence>
<dbReference type="HOGENOM" id="CLU_652038_0_0_6"/>
<evidence type="ECO:0008006" key="3">
    <source>
        <dbReference type="Google" id="ProtNLM"/>
    </source>
</evidence>
<dbReference type="KEGG" id="ppr:PBPRA0702"/>
<keyword evidence="2" id="KW-1185">Reference proteome</keyword>
<dbReference type="RefSeq" id="WP_011217469.1">
    <property type="nucleotide sequence ID" value="NC_006370.1"/>
</dbReference>
<dbReference type="STRING" id="298386.PBPRA0702"/>
<dbReference type="EMBL" id="CR378665">
    <property type="protein sequence ID" value="CAG19123.1"/>
    <property type="molecule type" value="Genomic_DNA"/>
</dbReference>
<accession>Q6LUA2</accession>
<name>Q6LUA2_PHOPR</name>
<dbReference type="Proteomes" id="UP000000593">
    <property type="component" value="Chromosome 1"/>
</dbReference>
<reference evidence="2" key="1">
    <citation type="journal article" date="2005" name="Science">
        <title>Life at depth: Photobacterium profundum genome sequence and expression analysis.</title>
        <authorList>
            <person name="Vezzi A."/>
            <person name="Campanaro S."/>
            <person name="D'Angelo M."/>
            <person name="Simonato F."/>
            <person name="Vitulo N."/>
            <person name="Lauro F.M."/>
            <person name="Cestaro A."/>
            <person name="Malacrida G."/>
            <person name="Simionati B."/>
            <person name="Cannata N."/>
            <person name="Romualdi C."/>
            <person name="Bartlett D.H."/>
            <person name="Valle G."/>
        </authorList>
    </citation>
    <scope>NUCLEOTIDE SEQUENCE [LARGE SCALE GENOMIC DNA]</scope>
    <source>
        <strain evidence="2">ATCC BAA-1253 / SS9</strain>
    </source>
</reference>
<dbReference type="AlphaFoldDB" id="Q6LUA2"/>
<protein>
    <recommendedName>
        <fullName evidence="3">Type 4 fimbrial biogenesis protein PilX N-terminal domain-containing protein</fullName>
    </recommendedName>
</protein>
<proteinExistence type="predicted"/>
<evidence type="ECO:0000313" key="1">
    <source>
        <dbReference type="EMBL" id="CAG19123.1"/>
    </source>
</evidence>
<gene>
    <name evidence="1" type="primary">VP0659</name>
    <name evidence="1" type="ordered locus">PBPRA0702</name>
</gene>
<dbReference type="eggNOG" id="COG3156">
    <property type="taxonomic scope" value="Bacteria"/>
</dbReference>
<sequence length="431" mass="47005">MKSQKGMATLLITTMLLVVSLLFSLASYKNAFYQIKRTQNEVLARQAHWLAEGGLECAFAKAVSVGGVPIDFNECDTLGLDSLSIDSATPQIITAIKLGAEIKKAIRLPGSGTSGAIKSTSNIYFAGGASMYPDPGKSAGNNKWECTALRYSNLLKVFGTIESKGLIKATPPYTGFPTTPTQSCLSSHHTTGVIGNYNIPSGLKSDFKQHPTLKPFYDLFDVPREQWLDVMYLEEFVRVGTSLPDTKPSSASLMPLPSFNGKCGAKIKDAISNKKDLIWVYGGCHLSEAELTNIDTAIANTAGVSGIILVIQDGIFSTKGSHHFKGMIFHFISSAKAYSPSETDWTLTENYSNLKGLVDYVPDTVPDIGIADVSYYQDGSFNPAGGYVMDAPDTYAVFRSSMAFIYNRDLIEEPLKKLKKIKWLEGSWHDF</sequence>